<sequence length="71" mass="8091">MNYSKEHLTLTNKLRKPMVEKMRRDRINSSIEQLKVSWADRAPQAEYRLQAGESRHPGDDSLLPEAAAPAS</sequence>
<organism evidence="3 4">
    <name type="scientific">Aldrovandia affinis</name>
    <dbReference type="NCBI Taxonomy" id="143900"/>
    <lineage>
        <taxon>Eukaryota</taxon>
        <taxon>Metazoa</taxon>
        <taxon>Chordata</taxon>
        <taxon>Craniata</taxon>
        <taxon>Vertebrata</taxon>
        <taxon>Euteleostomi</taxon>
        <taxon>Actinopterygii</taxon>
        <taxon>Neopterygii</taxon>
        <taxon>Teleostei</taxon>
        <taxon>Notacanthiformes</taxon>
        <taxon>Halosauridae</taxon>
        <taxon>Aldrovandia</taxon>
    </lineage>
</organism>
<dbReference type="GO" id="GO:0046983">
    <property type="term" value="F:protein dimerization activity"/>
    <property type="evidence" value="ECO:0007669"/>
    <property type="project" value="InterPro"/>
</dbReference>
<reference evidence="3" key="1">
    <citation type="journal article" date="2023" name="Science">
        <title>Genome structures resolve the early diversification of teleost fishes.</title>
        <authorList>
            <person name="Parey E."/>
            <person name="Louis A."/>
            <person name="Montfort J."/>
            <person name="Bouchez O."/>
            <person name="Roques C."/>
            <person name="Iampietro C."/>
            <person name="Lluch J."/>
            <person name="Castinel A."/>
            <person name="Donnadieu C."/>
            <person name="Desvignes T."/>
            <person name="Floi Bucao C."/>
            <person name="Jouanno E."/>
            <person name="Wen M."/>
            <person name="Mejri S."/>
            <person name="Dirks R."/>
            <person name="Jansen H."/>
            <person name="Henkel C."/>
            <person name="Chen W.J."/>
            <person name="Zahm M."/>
            <person name="Cabau C."/>
            <person name="Klopp C."/>
            <person name="Thompson A.W."/>
            <person name="Robinson-Rechavi M."/>
            <person name="Braasch I."/>
            <person name="Lecointre G."/>
            <person name="Bobe J."/>
            <person name="Postlethwait J.H."/>
            <person name="Berthelot C."/>
            <person name="Roest Crollius H."/>
            <person name="Guiguen Y."/>
        </authorList>
    </citation>
    <scope>NUCLEOTIDE SEQUENCE</scope>
    <source>
        <strain evidence="3">NC1722</strain>
    </source>
</reference>
<dbReference type="Proteomes" id="UP001221898">
    <property type="component" value="Unassembled WGS sequence"/>
</dbReference>
<protein>
    <recommendedName>
        <fullName evidence="2">BHLH domain-containing protein</fullName>
    </recommendedName>
</protein>
<evidence type="ECO:0000259" key="2">
    <source>
        <dbReference type="Pfam" id="PF00010"/>
    </source>
</evidence>
<dbReference type="EMBL" id="JAINUG010002151">
    <property type="protein sequence ID" value="KAJ8351036.1"/>
    <property type="molecule type" value="Genomic_DNA"/>
</dbReference>
<dbReference type="InterPro" id="IPR011598">
    <property type="entry name" value="bHLH_dom"/>
</dbReference>
<proteinExistence type="predicted"/>
<dbReference type="Pfam" id="PF00010">
    <property type="entry name" value="HLH"/>
    <property type="match status" value="1"/>
</dbReference>
<dbReference type="InterPro" id="IPR036638">
    <property type="entry name" value="HLH_DNA-bd_sf"/>
</dbReference>
<keyword evidence="4" id="KW-1185">Reference proteome</keyword>
<feature type="region of interest" description="Disordered" evidence="1">
    <location>
        <begin position="48"/>
        <end position="71"/>
    </location>
</feature>
<comment type="caution">
    <text evidence="3">The sequence shown here is derived from an EMBL/GenBank/DDBJ whole genome shotgun (WGS) entry which is preliminary data.</text>
</comment>
<evidence type="ECO:0000256" key="1">
    <source>
        <dbReference type="SAM" id="MobiDB-lite"/>
    </source>
</evidence>
<evidence type="ECO:0000313" key="4">
    <source>
        <dbReference type="Proteomes" id="UP001221898"/>
    </source>
</evidence>
<evidence type="ECO:0000313" key="3">
    <source>
        <dbReference type="EMBL" id="KAJ8351036.1"/>
    </source>
</evidence>
<accession>A0AAD7R1C1</accession>
<feature type="domain" description="BHLH" evidence="2">
    <location>
        <begin position="13"/>
        <end position="35"/>
    </location>
</feature>
<dbReference type="SUPFAM" id="SSF47459">
    <property type="entry name" value="HLH, helix-loop-helix DNA-binding domain"/>
    <property type="match status" value="1"/>
</dbReference>
<gene>
    <name evidence="3" type="ORF">AAFF_G00159550</name>
</gene>
<name>A0AAD7R1C1_9TELE</name>
<dbReference type="Gene3D" id="4.10.280.10">
    <property type="entry name" value="Helix-loop-helix DNA-binding domain"/>
    <property type="match status" value="1"/>
</dbReference>
<dbReference type="AlphaFoldDB" id="A0AAD7R1C1"/>